<dbReference type="AlphaFoldDB" id="A0A5E4XF79"/>
<feature type="compositionally biased region" description="Polar residues" evidence="1">
    <location>
        <begin position="159"/>
        <end position="169"/>
    </location>
</feature>
<proteinExistence type="predicted"/>
<dbReference type="InterPro" id="IPR008727">
    <property type="entry name" value="PAAR_motif"/>
</dbReference>
<name>A0A5E4XF79_9BURK</name>
<reference evidence="2 3" key="1">
    <citation type="submission" date="2019-08" db="EMBL/GenBank/DDBJ databases">
        <authorList>
            <person name="Peeters C."/>
        </authorList>
    </citation>
    <scope>NUCLEOTIDE SEQUENCE [LARGE SCALE GENOMIC DNA]</scope>
    <source>
        <strain evidence="2 3">LMG 30175</strain>
    </source>
</reference>
<dbReference type="RefSeq" id="WP_150698572.1">
    <property type="nucleotide sequence ID" value="NZ_CABPRZ010000017.1"/>
</dbReference>
<protein>
    <recommendedName>
        <fullName evidence="4">PAAR repeat-containing protein</fullName>
    </recommendedName>
</protein>
<accession>A0A5E4XF79</accession>
<gene>
    <name evidence="2" type="ORF">PTE30175_03756</name>
</gene>
<keyword evidence="3" id="KW-1185">Reference proteome</keyword>
<dbReference type="Proteomes" id="UP000414233">
    <property type="component" value="Unassembled WGS sequence"/>
</dbReference>
<organism evidence="2 3">
    <name type="scientific">Pandoraea terrae</name>
    <dbReference type="NCBI Taxonomy" id="1537710"/>
    <lineage>
        <taxon>Bacteria</taxon>
        <taxon>Pseudomonadati</taxon>
        <taxon>Pseudomonadota</taxon>
        <taxon>Betaproteobacteria</taxon>
        <taxon>Burkholderiales</taxon>
        <taxon>Burkholderiaceae</taxon>
        <taxon>Pandoraea</taxon>
    </lineage>
</organism>
<dbReference type="EMBL" id="CABPRZ010000017">
    <property type="protein sequence ID" value="VVE35039.1"/>
    <property type="molecule type" value="Genomic_DNA"/>
</dbReference>
<feature type="region of interest" description="Disordered" evidence="1">
    <location>
        <begin position="149"/>
        <end position="169"/>
    </location>
</feature>
<evidence type="ECO:0000313" key="2">
    <source>
        <dbReference type="EMBL" id="VVE35039.1"/>
    </source>
</evidence>
<dbReference type="CDD" id="cd14744">
    <property type="entry name" value="PAAR_CT_2"/>
    <property type="match status" value="1"/>
</dbReference>
<sequence length="183" mass="19126">MRRSYLKVGDKSSCDGTVVEGIPFMIHHGTPLTFLGAAVNCPSCKSTGRIGGKGPRLQYDFMGRQPAMEGDICICKCDPPPVMFASQSDMFQIFESNDLAGKGLDSAGEAGAASGAAEASAPVPNVDDWFVIRDASGRAVANTGYTIQRASGETERGTTDASGRTHLLSSETDLDSVTVDLAG</sequence>
<evidence type="ECO:0000313" key="3">
    <source>
        <dbReference type="Proteomes" id="UP000414233"/>
    </source>
</evidence>
<evidence type="ECO:0008006" key="4">
    <source>
        <dbReference type="Google" id="ProtNLM"/>
    </source>
</evidence>
<dbReference type="Pfam" id="PF05488">
    <property type="entry name" value="PAAR_motif"/>
    <property type="match status" value="1"/>
</dbReference>
<evidence type="ECO:0000256" key="1">
    <source>
        <dbReference type="SAM" id="MobiDB-lite"/>
    </source>
</evidence>
<dbReference type="OrthoDB" id="8594232at2"/>